<dbReference type="InterPro" id="IPR013149">
    <property type="entry name" value="ADH-like_C"/>
</dbReference>
<dbReference type="Pfam" id="PF00107">
    <property type="entry name" value="ADH_zinc_N"/>
    <property type="match status" value="1"/>
</dbReference>
<dbReference type="Gene3D" id="3.90.180.10">
    <property type="entry name" value="Medium-chain alcohol dehydrogenases, catalytic domain"/>
    <property type="match status" value="1"/>
</dbReference>
<evidence type="ECO:0000256" key="4">
    <source>
        <dbReference type="RuleBase" id="RU361277"/>
    </source>
</evidence>
<accession>A0ABY7SM88</accession>
<protein>
    <submittedName>
        <fullName evidence="6">Zinc-binding dehydrogenase</fullName>
    </submittedName>
</protein>
<dbReference type="InterPro" id="IPR020843">
    <property type="entry name" value="ER"/>
</dbReference>
<evidence type="ECO:0000259" key="5">
    <source>
        <dbReference type="SMART" id="SM00829"/>
    </source>
</evidence>
<keyword evidence="2 4" id="KW-0862">Zinc</keyword>
<feature type="domain" description="Enoyl reductase (ER)" evidence="5">
    <location>
        <begin position="15"/>
        <end position="361"/>
    </location>
</feature>
<organism evidence="6 7">
    <name type="scientific">Paracoccus fistulariae</name>
    <dbReference type="NCBI Taxonomy" id="658446"/>
    <lineage>
        <taxon>Bacteria</taxon>
        <taxon>Pseudomonadati</taxon>
        <taxon>Pseudomonadota</taxon>
        <taxon>Alphaproteobacteria</taxon>
        <taxon>Rhodobacterales</taxon>
        <taxon>Paracoccaceae</taxon>
        <taxon>Paracoccus</taxon>
    </lineage>
</organism>
<dbReference type="InterPro" id="IPR011032">
    <property type="entry name" value="GroES-like_sf"/>
</dbReference>
<keyword evidence="7" id="KW-1185">Reference proteome</keyword>
<sequence>MTSIVRKGRAVVLEGPNALKLHDLSVSRPEPDAVLARVEFGGVCGSDVHMTRGEFPLPHAIVLGHEGVGVIEELGSNVVADYAGVPVSPGDRIYWCPIAPCHHCWYCTVEKDFSSCTNATWFGPIEKPTWGSYADYVTLPSDAAFFRIPDDTPSEAVIAFGCALPAVLQGLERAGGVKPLQSVVVQGCGPIGLSAILIARLSGAQSIIAIDGSGLRLDFARRFGATATLDISQTTPQERRQAVRELTANRGADMVIEGTGHHTAFGEGLGLCARNGTYLLIGLWASQGEQPFDPSFVVQNNLRIVGTQYAQAHHYHDAMRIAALHHATFPFAELITHRCMLDEAQHALDLVSSGAAGKVVMCPC</sequence>
<dbReference type="SUPFAM" id="SSF50129">
    <property type="entry name" value="GroES-like"/>
    <property type="match status" value="1"/>
</dbReference>
<dbReference type="SMART" id="SM00829">
    <property type="entry name" value="PKS_ER"/>
    <property type="match status" value="1"/>
</dbReference>
<dbReference type="Pfam" id="PF08240">
    <property type="entry name" value="ADH_N"/>
    <property type="match status" value="1"/>
</dbReference>
<evidence type="ECO:0000256" key="3">
    <source>
        <dbReference type="ARBA" id="ARBA00023002"/>
    </source>
</evidence>
<dbReference type="InterPro" id="IPR013154">
    <property type="entry name" value="ADH-like_N"/>
</dbReference>
<dbReference type="RefSeq" id="WP_271882745.1">
    <property type="nucleotide sequence ID" value="NZ_CP067136.1"/>
</dbReference>
<dbReference type="InterPro" id="IPR002328">
    <property type="entry name" value="ADH_Zn_CS"/>
</dbReference>
<dbReference type="PANTHER" id="PTHR43401">
    <property type="entry name" value="L-THREONINE 3-DEHYDROGENASE"/>
    <property type="match status" value="1"/>
</dbReference>
<dbReference type="InterPro" id="IPR050129">
    <property type="entry name" value="Zn_alcohol_dh"/>
</dbReference>
<dbReference type="CDD" id="cd08231">
    <property type="entry name" value="MDR_TM0436_like"/>
    <property type="match status" value="1"/>
</dbReference>
<dbReference type="Gene3D" id="3.40.50.720">
    <property type="entry name" value="NAD(P)-binding Rossmann-like Domain"/>
    <property type="match status" value="1"/>
</dbReference>
<dbReference type="EMBL" id="CP067136">
    <property type="protein sequence ID" value="WCR08114.1"/>
    <property type="molecule type" value="Genomic_DNA"/>
</dbReference>
<reference evidence="6 7" key="1">
    <citation type="submission" date="2021-01" db="EMBL/GenBank/DDBJ databases">
        <title>Biogeographic distribution of Paracoccus.</title>
        <authorList>
            <person name="Hollensteiner J."/>
            <person name="Leineberger J."/>
            <person name="Brinkhoff T."/>
            <person name="Daniel R."/>
        </authorList>
    </citation>
    <scope>NUCLEOTIDE SEQUENCE [LARGE SCALE GENOMIC DNA]</scope>
    <source>
        <strain evidence="6 7">KCTC 22803</strain>
    </source>
</reference>
<evidence type="ECO:0000313" key="7">
    <source>
        <dbReference type="Proteomes" id="UP001219349"/>
    </source>
</evidence>
<keyword evidence="3" id="KW-0560">Oxidoreductase</keyword>
<proteinExistence type="inferred from homology"/>
<keyword evidence="1 4" id="KW-0479">Metal-binding</keyword>
<evidence type="ECO:0000313" key="6">
    <source>
        <dbReference type="EMBL" id="WCR08114.1"/>
    </source>
</evidence>
<dbReference type="SUPFAM" id="SSF51735">
    <property type="entry name" value="NAD(P)-binding Rossmann-fold domains"/>
    <property type="match status" value="1"/>
</dbReference>
<comment type="similarity">
    <text evidence="4">Belongs to the zinc-containing alcohol dehydrogenase family.</text>
</comment>
<name>A0ABY7SM88_9RHOB</name>
<dbReference type="Proteomes" id="UP001219349">
    <property type="component" value="Chromosome"/>
</dbReference>
<dbReference type="InterPro" id="IPR036291">
    <property type="entry name" value="NAD(P)-bd_dom_sf"/>
</dbReference>
<gene>
    <name evidence="6" type="ORF">JHX87_04680</name>
</gene>
<comment type="cofactor">
    <cofactor evidence="4">
        <name>Zn(2+)</name>
        <dbReference type="ChEBI" id="CHEBI:29105"/>
    </cofactor>
</comment>
<evidence type="ECO:0000256" key="1">
    <source>
        <dbReference type="ARBA" id="ARBA00022723"/>
    </source>
</evidence>
<dbReference type="PROSITE" id="PS00059">
    <property type="entry name" value="ADH_ZINC"/>
    <property type="match status" value="1"/>
</dbReference>
<evidence type="ECO:0000256" key="2">
    <source>
        <dbReference type="ARBA" id="ARBA00022833"/>
    </source>
</evidence>